<protein>
    <submittedName>
        <fullName evidence="2">Ribonuclease Z</fullName>
    </submittedName>
</protein>
<keyword evidence="1" id="KW-0255">Endonuclease</keyword>
<dbReference type="STRING" id="1123243.SAMN02745190_00347"/>
<dbReference type="OrthoDB" id="9794898at2"/>
<evidence type="ECO:0000313" key="3">
    <source>
        <dbReference type="Proteomes" id="UP000184404"/>
    </source>
</evidence>
<gene>
    <name evidence="2" type="ORF">SAMN02745190_00347</name>
</gene>
<sequence>MKQLIFLGTGMAMATECYNTCFLLQLSEHEYFLTDAGGGNGILKRMKQAGVSFADIHHMFVTHGHTDHIVGCVWVVRKIAAMMNKGGYEGEFHIYAHDTACHIIETMVRMMLKKSEAACLGERIFLHEVKDRQTVHFLDVTLTAFDILSTKAKQFGYELRFDDSPLRLTCLGDEPYNEHNRQYAEGADWLLSEAFCRYEDRDIFKPYEKNHSTVKEAAELGETLHAKNLVLYHTEDKNLDKRKESYTREAEEYYKGNIFVPDDLDVIKID</sequence>
<evidence type="ECO:0000256" key="1">
    <source>
        <dbReference type="ARBA" id="ARBA00022759"/>
    </source>
</evidence>
<keyword evidence="3" id="KW-1185">Reference proteome</keyword>
<keyword evidence="1" id="KW-0378">Hydrolase</keyword>
<dbReference type="AlphaFoldDB" id="A0A1M4T2X0"/>
<dbReference type="EMBL" id="FQUG01000002">
    <property type="protein sequence ID" value="SHE38780.1"/>
    <property type="molecule type" value="Genomic_DNA"/>
</dbReference>
<dbReference type="Proteomes" id="UP000184404">
    <property type="component" value="Unassembled WGS sequence"/>
</dbReference>
<dbReference type="SUPFAM" id="SSF56281">
    <property type="entry name" value="Metallo-hydrolase/oxidoreductase"/>
    <property type="match status" value="1"/>
</dbReference>
<dbReference type="PANTHER" id="PTHR46018:SF2">
    <property type="entry name" value="ZINC PHOSPHODIESTERASE ELAC PROTEIN 1"/>
    <property type="match status" value="1"/>
</dbReference>
<reference evidence="2 3" key="1">
    <citation type="submission" date="2016-11" db="EMBL/GenBank/DDBJ databases">
        <authorList>
            <person name="Jaros S."/>
            <person name="Januszkiewicz K."/>
            <person name="Wedrychowicz H."/>
        </authorList>
    </citation>
    <scope>NUCLEOTIDE SEQUENCE [LARGE SCALE GENOMIC DNA]</scope>
    <source>
        <strain evidence="2 3">DSM 10502</strain>
    </source>
</reference>
<organism evidence="2 3">
    <name type="scientific">Schwartzia succinivorans DSM 10502</name>
    <dbReference type="NCBI Taxonomy" id="1123243"/>
    <lineage>
        <taxon>Bacteria</taxon>
        <taxon>Bacillati</taxon>
        <taxon>Bacillota</taxon>
        <taxon>Negativicutes</taxon>
        <taxon>Selenomonadales</taxon>
        <taxon>Selenomonadaceae</taxon>
        <taxon>Schwartzia</taxon>
    </lineage>
</organism>
<dbReference type="Pfam" id="PF23023">
    <property type="entry name" value="Anti-Pycsar_Apyc1"/>
    <property type="match status" value="1"/>
</dbReference>
<dbReference type="InterPro" id="IPR036866">
    <property type="entry name" value="RibonucZ/Hydroxyglut_hydro"/>
</dbReference>
<keyword evidence="1" id="KW-0540">Nuclease</keyword>
<accession>A0A1M4T2X0</accession>
<name>A0A1M4T2X0_9FIRM</name>
<proteinExistence type="predicted"/>
<dbReference type="RefSeq" id="WP_072934449.1">
    <property type="nucleotide sequence ID" value="NZ_FQUG01000002.1"/>
</dbReference>
<dbReference type="GO" id="GO:0042781">
    <property type="term" value="F:3'-tRNA processing endoribonuclease activity"/>
    <property type="evidence" value="ECO:0007669"/>
    <property type="project" value="TreeGrafter"/>
</dbReference>
<dbReference type="PANTHER" id="PTHR46018">
    <property type="entry name" value="ZINC PHOSPHODIESTERASE ELAC PROTEIN 1"/>
    <property type="match status" value="1"/>
</dbReference>
<dbReference type="Gene3D" id="3.60.15.10">
    <property type="entry name" value="Ribonuclease Z/Hydroxyacylglutathione hydrolase-like"/>
    <property type="match status" value="1"/>
</dbReference>
<evidence type="ECO:0000313" key="2">
    <source>
        <dbReference type="EMBL" id="SHE38780.1"/>
    </source>
</evidence>